<dbReference type="AlphaFoldDB" id="A0A8J6JJP0"/>
<keyword evidence="1" id="KW-1133">Transmembrane helix</keyword>
<dbReference type="EMBL" id="JACOPQ010000003">
    <property type="protein sequence ID" value="MBC5736512.1"/>
    <property type="molecule type" value="Genomic_DNA"/>
</dbReference>
<evidence type="ECO:0000313" key="3">
    <source>
        <dbReference type="Proteomes" id="UP000607645"/>
    </source>
</evidence>
<reference evidence="2" key="1">
    <citation type="submission" date="2020-08" db="EMBL/GenBank/DDBJ databases">
        <title>Genome public.</title>
        <authorList>
            <person name="Liu C."/>
            <person name="Sun Q."/>
        </authorList>
    </citation>
    <scope>NUCLEOTIDE SEQUENCE</scope>
    <source>
        <strain evidence="2">NSJ-52</strain>
    </source>
</reference>
<name>A0A8J6JJP0_9FIRM</name>
<sequence>MNYSDYELAGGGLKLMFWGEIVTIAAVPAAVLSAILGVICVLAGGIMCLVGLAKAGAAHQNFRSAMVMTVAGMVLSVLGNMFSRGFLGGIVTIAASVVSFLVTYYVCTASGMLLESKGDLAQADRAALIWKLFGGCTAVSVLCILVGWIPLLNLLAAVPAVIAGVVSLVASVLYLIFLYRAYQSLLA</sequence>
<keyword evidence="1" id="KW-0472">Membrane</keyword>
<gene>
    <name evidence="2" type="ORF">H8S62_05760</name>
</gene>
<feature type="transmembrane region" description="Helical" evidence="1">
    <location>
        <begin position="128"/>
        <end position="149"/>
    </location>
</feature>
<dbReference type="Proteomes" id="UP000607645">
    <property type="component" value="Unassembled WGS sequence"/>
</dbReference>
<organism evidence="2 3">
    <name type="scientific">Lawsonibacter faecis</name>
    <dbReference type="NCBI Taxonomy" id="2763052"/>
    <lineage>
        <taxon>Bacteria</taxon>
        <taxon>Bacillati</taxon>
        <taxon>Bacillota</taxon>
        <taxon>Clostridia</taxon>
        <taxon>Eubacteriales</taxon>
        <taxon>Oscillospiraceae</taxon>
        <taxon>Lawsonibacter</taxon>
    </lineage>
</organism>
<accession>A0A8J6JJP0</accession>
<dbReference type="RefSeq" id="WP_155148212.1">
    <property type="nucleotide sequence ID" value="NZ_JACOPQ010000003.1"/>
</dbReference>
<feature type="transmembrane region" description="Helical" evidence="1">
    <location>
        <begin position="62"/>
        <end position="79"/>
    </location>
</feature>
<comment type="caution">
    <text evidence="2">The sequence shown here is derived from an EMBL/GenBank/DDBJ whole genome shotgun (WGS) entry which is preliminary data.</text>
</comment>
<protein>
    <submittedName>
        <fullName evidence="2">Uncharacterized protein</fullName>
    </submittedName>
</protein>
<keyword evidence="3" id="KW-1185">Reference proteome</keyword>
<feature type="transmembrane region" description="Helical" evidence="1">
    <location>
        <begin position="85"/>
        <end position="107"/>
    </location>
</feature>
<feature type="transmembrane region" description="Helical" evidence="1">
    <location>
        <begin position="21"/>
        <end position="50"/>
    </location>
</feature>
<evidence type="ECO:0000256" key="1">
    <source>
        <dbReference type="SAM" id="Phobius"/>
    </source>
</evidence>
<keyword evidence="1" id="KW-0812">Transmembrane</keyword>
<proteinExistence type="predicted"/>
<feature type="transmembrane region" description="Helical" evidence="1">
    <location>
        <begin position="155"/>
        <end position="179"/>
    </location>
</feature>
<evidence type="ECO:0000313" key="2">
    <source>
        <dbReference type="EMBL" id="MBC5736512.1"/>
    </source>
</evidence>